<dbReference type="AlphaFoldDB" id="A0A1X6MMS2"/>
<reference evidence="1" key="1">
    <citation type="submission" date="2017-04" db="EMBL/GenBank/DDBJ databases">
        <title>Genome Sequence of the Model Brown-Rot Fungus Postia placenta SB12.</title>
        <authorList>
            <consortium name="DOE Joint Genome Institute"/>
            <person name="Gaskell J."/>
            <person name="Kersten P."/>
            <person name="Larrondo L.F."/>
            <person name="Canessa P."/>
            <person name="Martinez D."/>
            <person name="Hibbett D."/>
            <person name="Schmoll M."/>
            <person name="Kubicek C.P."/>
            <person name="Martinez A.T."/>
            <person name="Yadav J."/>
            <person name="Master E."/>
            <person name="Magnuson J.K."/>
            <person name="James T."/>
            <person name="Yaver D."/>
            <person name="Berka R."/>
            <person name="Labutti K."/>
            <person name="Lipzen A."/>
            <person name="Aerts A."/>
            <person name="Barry K."/>
            <person name="Henrissat B."/>
            <person name="Blanchette R."/>
            <person name="Grigoriev I."/>
            <person name="Cullen D."/>
        </authorList>
    </citation>
    <scope>NUCLEOTIDE SEQUENCE [LARGE SCALE GENOMIC DNA]</scope>
    <source>
        <strain evidence="1">MAD-698-R-SB12</strain>
    </source>
</reference>
<dbReference type="GeneID" id="36331952"/>
<dbReference type="STRING" id="670580.A0A1X6MMS2"/>
<sequence>MTGYTPYYLLYGQNPVFGFDVADRTWSALDWYAVKDTADLLALRLKQITRREVDIGKAMDRVNENRKKAVEAHERRYAGKIQKEMWPVGTLVLVHQTWLDNQHGHKGALRWAGPYVVRRVVDRFYELTELDGTVMKGAFAADRVKKFFYRYEKQSMMDLPRHRERLAPADADRSSRAVEAVGALENENTRIFGSLREDLPCWRIGDIAREESVLVDNNELITIMASNLDDLYNMAPGRHPWW</sequence>
<evidence type="ECO:0000313" key="2">
    <source>
        <dbReference type="Proteomes" id="UP000194127"/>
    </source>
</evidence>
<gene>
    <name evidence="1" type="ORF">POSPLADRAFT_1155892</name>
</gene>
<accession>A0A1X6MMS2</accession>
<organism evidence="1 2">
    <name type="scientific">Postia placenta MAD-698-R-SB12</name>
    <dbReference type="NCBI Taxonomy" id="670580"/>
    <lineage>
        <taxon>Eukaryota</taxon>
        <taxon>Fungi</taxon>
        <taxon>Dikarya</taxon>
        <taxon>Basidiomycota</taxon>
        <taxon>Agaricomycotina</taxon>
        <taxon>Agaricomycetes</taxon>
        <taxon>Polyporales</taxon>
        <taxon>Adustoporiaceae</taxon>
        <taxon>Rhodonia</taxon>
    </lineage>
</organism>
<keyword evidence="2" id="KW-1185">Reference proteome</keyword>
<dbReference type="Proteomes" id="UP000194127">
    <property type="component" value="Unassembled WGS sequence"/>
</dbReference>
<evidence type="ECO:0000313" key="1">
    <source>
        <dbReference type="EMBL" id="OSX57650.1"/>
    </source>
</evidence>
<proteinExistence type="predicted"/>
<name>A0A1X6MMS2_9APHY</name>
<dbReference type="EMBL" id="KZ110607">
    <property type="protein sequence ID" value="OSX57650.1"/>
    <property type="molecule type" value="Genomic_DNA"/>
</dbReference>
<protein>
    <submittedName>
        <fullName evidence="1">Uncharacterized protein</fullName>
    </submittedName>
</protein>
<dbReference type="RefSeq" id="XP_024334444.1">
    <property type="nucleotide sequence ID" value="XM_024487003.1"/>
</dbReference>
<dbReference type="OrthoDB" id="2732387at2759"/>